<proteinExistence type="predicted"/>
<feature type="region of interest" description="Disordered" evidence="1">
    <location>
        <begin position="108"/>
        <end position="164"/>
    </location>
</feature>
<accession>A0AAD7WVD5</accession>
<organism evidence="2 3">
    <name type="scientific">Aldrovandia affinis</name>
    <dbReference type="NCBI Taxonomy" id="143900"/>
    <lineage>
        <taxon>Eukaryota</taxon>
        <taxon>Metazoa</taxon>
        <taxon>Chordata</taxon>
        <taxon>Craniata</taxon>
        <taxon>Vertebrata</taxon>
        <taxon>Euteleostomi</taxon>
        <taxon>Actinopterygii</taxon>
        <taxon>Neopterygii</taxon>
        <taxon>Teleostei</taxon>
        <taxon>Notacanthiformes</taxon>
        <taxon>Halosauridae</taxon>
        <taxon>Aldrovandia</taxon>
    </lineage>
</organism>
<sequence length="164" mass="18469">MRADEPPRFGELGYEARSAPCPPPALDNEAVGGPRSWQVENSRLTAHPSQAHNRRANPSCASRQLHNEGQLRLCALRGKRRENLLPDPRYRSVERTGPRTDTCVSLPDSACFPITRPHRSPRTMGGRKPGARRPMPREGHQETQSSVSGGRRQMRRAREAVRHR</sequence>
<dbReference type="Proteomes" id="UP001221898">
    <property type="component" value="Unassembled WGS sequence"/>
</dbReference>
<evidence type="ECO:0000256" key="1">
    <source>
        <dbReference type="SAM" id="MobiDB-lite"/>
    </source>
</evidence>
<comment type="caution">
    <text evidence="2">The sequence shown here is derived from an EMBL/GenBank/DDBJ whole genome shotgun (WGS) entry which is preliminary data.</text>
</comment>
<evidence type="ECO:0000313" key="2">
    <source>
        <dbReference type="EMBL" id="KAJ8409739.1"/>
    </source>
</evidence>
<keyword evidence="3" id="KW-1185">Reference proteome</keyword>
<reference evidence="2" key="1">
    <citation type="journal article" date="2023" name="Science">
        <title>Genome structures resolve the early diversification of teleost fishes.</title>
        <authorList>
            <person name="Parey E."/>
            <person name="Louis A."/>
            <person name="Montfort J."/>
            <person name="Bouchez O."/>
            <person name="Roques C."/>
            <person name="Iampietro C."/>
            <person name="Lluch J."/>
            <person name="Castinel A."/>
            <person name="Donnadieu C."/>
            <person name="Desvignes T."/>
            <person name="Floi Bucao C."/>
            <person name="Jouanno E."/>
            <person name="Wen M."/>
            <person name="Mejri S."/>
            <person name="Dirks R."/>
            <person name="Jansen H."/>
            <person name="Henkel C."/>
            <person name="Chen W.J."/>
            <person name="Zahm M."/>
            <person name="Cabau C."/>
            <person name="Klopp C."/>
            <person name="Thompson A.W."/>
            <person name="Robinson-Rechavi M."/>
            <person name="Braasch I."/>
            <person name="Lecointre G."/>
            <person name="Bobe J."/>
            <person name="Postlethwait J.H."/>
            <person name="Berthelot C."/>
            <person name="Roest Crollius H."/>
            <person name="Guiguen Y."/>
        </authorList>
    </citation>
    <scope>NUCLEOTIDE SEQUENCE</scope>
    <source>
        <strain evidence="2">NC1722</strain>
    </source>
</reference>
<dbReference type="EMBL" id="JAINUG010000029">
    <property type="protein sequence ID" value="KAJ8409739.1"/>
    <property type="molecule type" value="Genomic_DNA"/>
</dbReference>
<evidence type="ECO:0000313" key="3">
    <source>
        <dbReference type="Proteomes" id="UP001221898"/>
    </source>
</evidence>
<feature type="region of interest" description="Disordered" evidence="1">
    <location>
        <begin position="1"/>
        <end position="33"/>
    </location>
</feature>
<protein>
    <submittedName>
        <fullName evidence="2">Uncharacterized protein</fullName>
    </submittedName>
</protein>
<dbReference type="AlphaFoldDB" id="A0AAD7WVD5"/>
<name>A0AAD7WVD5_9TELE</name>
<gene>
    <name evidence="2" type="ORF">AAFF_G00217980</name>
</gene>